<evidence type="ECO:0000313" key="3">
    <source>
        <dbReference type="Proteomes" id="UP000007517"/>
    </source>
</evidence>
<dbReference type="HOGENOM" id="CLU_2258278_0_0_11"/>
<accession>H6RLC3</accession>
<gene>
    <name evidence="2" type="ordered locus">BLASA_1520</name>
</gene>
<name>H6RLC3_BLASD</name>
<dbReference type="STRING" id="1146883.BLASA_1520"/>
<sequence>MGRCAFAVDAAVEDGINPRAAVGLLPLLTGHGGGQGRDETATYSGVGTAARVATDRRRRLVVHGLLAVTLHRHHDVVRPSVAEPSSRRSDAAGMRETVGCGRR</sequence>
<dbReference type="EMBL" id="FO117623">
    <property type="protein sequence ID" value="CCG02449.1"/>
    <property type="molecule type" value="Genomic_DNA"/>
</dbReference>
<dbReference type="AlphaFoldDB" id="H6RLC3"/>
<feature type="region of interest" description="Disordered" evidence="1">
    <location>
        <begin position="77"/>
        <end position="103"/>
    </location>
</feature>
<dbReference type="Proteomes" id="UP000007517">
    <property type="component" value="Chromosome"/>
</dbReference>
<reference evidence="2 3" key="1">
    <citation type="journal article" date="2012" name="J. Bacteriol.">
        <title>Genome Sequence of Blastococcus saxobsidens DD2, a Stone-Inhabiting Bacterium.</title>
        <authorList>
            <person name="Chouaia B."/>
            <person name="Crotti E."/>
            <person name="Brusetti L."/>
            <person name="Daffonchio D."/>
            <person name="Essoussi I."/>
            <person name="Nouioui I."/>
            <person name="Sbissi I."/>
            <person name="Ghodhbane-Gtari F."/>
            <person name="Gtari M."/>
            <person name="Vacherie B."/>
            <person name="Barbe V."/>
            <person name="Medigue C."/>
            <person name="Gury J."/>
            <person name="Pujic P."/>
            <person name="Normand P."/>
        </authorList>
    </citation>
    <scope>NUCLEOTIDE SEQUENCE [LARGE SCALE GENOMIC DNA]</scope>
    <source>
        <strain evidence="2 3">DD2</strain>
    </source>
</reference>
<reference evidence="3" key="2">
    <citation type="submission" date="2012-02" db="EMBL/GenBank/DDBJ databases">
        <title>Complete genome sequence of Blastococcus saxobsidens strain DD2.</title>
        <authorList>
            <person name="Genoscope."/>
        </authorList>
    </citation>
    <scope>NUCLEOTIDE SEQUENCE [LARGE SCALE GENOMIC DNA]</scope>
    <source>
        <strain evidence="3">DD2</strain>
    </source>
</reference>
<proteinExistence type="predicted"/>
<dbReference type="KEGG" id="bsd:BLASA_1520"/>
<keyword evidence="3" id="KW-1185">Reference proteome</keyword>
<protein>
    <submittedName>
        <fullName evidence="2">Uncharacterized protein</fullName>
    </submittedName>
</protein>
<organism evidence="2 3">
    <name type="scientific">Blastococcus saxobsidens (strain DD2)</name>
    <dbReference type="NCBI Taxonomy" id="1146883"/>
    <lineage>
        <taxon>Bacteria</taxon>
        <taxon>Bacillati</taxon>
        <taxon>Actinomycetota</taxon>
        <taxon>Actinomycetes</taxon>
        <taxon>Geodermatophilales</taxon>
        <taxon>Geodermatophilaceae</taxon>
        <taxon>Blastococcus</taxon>
    </lineage>
</organism>
<evidence type="ECO:0000313" key="2">
    <source>
        <dbReference type="EMBL" id="CCG02449.1"/>
    </source>
</evidence>
<evidence type="ECO:0000256" key="1">
    <source>
        <dbReference type="SAM" id="MobiDB-lite"/>
    </source>
</evidence>